<dbReference type="Proteomes" id="UP000014480">
    <property type="component" value="Unassembled WGS sequence"/>
</dbReference>
<name>A0A484FIF9_COLOR</name>
<dbReference type="AlphaFoldDB" id="A0A484FIF9"/>
<gene>
    <name evidence="1" type="ORF">Cob_v010202</name>
</gene>
<comment type="caution">
    <text evidence="1">The sequence shown here is derived from an EMBL/GenBank/DDBJ whole genome shotgun (WGS) entry which is preliminary data.</text>
</comment>
<accession>A0A484FIF9</accession>
<sequence>MLVSIPWAQFPNGLYISHSFPSSGLTVDWGSTVSRSRQDVLRRSQSLPPPVPISKRRCSNIAPDGFLSLDPAVCRWHESWWIPTSELCDVIVVRIGPAFSPSTL</sequence>
<organism evidence="1 2">
    <name type="scientific">Colletotrichum orbiculare (strain 104-T / ATCC 96160 / CBS 514.97 / LARS 414 / MAFF 240422)</name>
    <name type="common">Cucumber anthracnose fungus</name>
    <name type="synonym">Colletotrichum lagenarium</name>
    <dbReference type="NCBI Taxonomy" id="1213857"/>
    <lineage>
        <taxon>Eukaryota</taxon>
        <taxon>Fungi</taxon>
        <taxon>Dikarya</taxon>
        <taxon>Ascomycota</taxon>
        <taxon>Pezizomycotina</taxon>
        <taxon>Sordariomycetes</taxon>
        <taxon>Hypocreomycetidae</taxon>
        <taxon>Glomerellales</taxon>
        <taxon>Glomerellaceae</taxon>
        <taxon>Colletotrichum</taxon>
        <taxon>Colletotrichum orbiculare species complex</taxon>
    </lineage>
</organism>
<dbReference type="EMBL" id="AMCV02000033">
    <property type="protein sequence ID" value="TDZ16677.1"/>
    <property type="molecule type" value="Genomic_DNA"/>
</dbReference>
<proteinExistence type="predicted"/>
<evidence type="ECO:0000313" key="1">
    <source>
        <dbReference type="EMBL" id="TDZ16677.1"/>
    </source>
</evidence>
<evidence type="ECO:0000313" key="2">
    <source>
        <dbReference type="Proteomes" id="UP000014480"/>
    </source>
</evidence>
<reference evidence="2" key="1">
    <citation type="journal article" date="2013" name="New Phytol.">
        <title>Comparative genomic and transcriptomic analyses reveal the hemibiotrophic stage shift of Colletotrichum fungi.</title>
        <authorList>
            <person name="Gan P."/>
            <person name="Ikeda K."/>
            <person name="Irieda H."/>
            <person name="Narusaka M."/>
            <person name="O'Connell R.J."/>
            <person name="Narusaka Y."/>
            <person name="Takano Y."/>
            <person name="Kubo Y."/>
            <person name="Shirasu K."/>
        </authorList>
    </citation>
    <scope>NUCLEOTIDE SEQUENCE [LARGE SCALE GENOMIC DNA]</scope>
    <source>
        <strain evidence="2">104-T / ATCC 96160 / CBS 514.97 / LARS 414 / MAFF 240422</strain>
    </source>
</reference>
<keyword evidence="2" id="KW-1185">Reference proteome</keyword>
<reference evidence="2" key="2">
    <citation type="journal article" date="2019" name="Mol. Plant Microbe Interact.">
        <title>Genome sequence resources for four phytopathogenic fungi from the Colletotrichum orbiculare species complex.</title>
        <authorList>
            <person name="Gan P."/>
            <person name="Tsushima A."/>
            <person name="Narusaka M."/>
            <person name="Narusaka Y."/>
            <person name="Takano Y."/>
            <person name="Kubo Y."/>
            <person name="Shirasu K."/>
        </authorList>
    </citation>
    <scope>GENOME REANNOTATION</scope>
    <source>
        <strain evidence="2">104-T / ATCC 96160 / CBS 514.97 / LARS 414 / MAFF 240422</strain>
    </source>
</reference>
<protein>
    <submittedName>
        <fullName evidence="1">Uncharacterized protein</fullName>
    </submittedName>
</protein>